<evidence type="ECO:0000256" key="4">
    <source>
        <dbReference type="ARBA" id="ARBA00022989"/>
    </source>
</evidence>
<evidence type="ECO:0000256" key="6">
    <source>
        <dbReference type="SAM" id="Phobius"/>
    </source>
</evidence>
<dbReference type="SUPFAM" id="SSF103473">
    <property type="entry name" value="MFS general substrate transporter"/>
    <property type="match status" value="1"/>
</dbReference>
<keyword evidence="4 6" id="KW-1133">Transmembrane helix</keyword>
<feature type="transmembrane region" description="Helical" evidence="6">
    <location>
        <begin position="265"/>
        <end position="283"/>
    </location>
</feature>
<dbReference type="PANTHER" id="PTHR23513">
    <property type="entry name" value="INTEGRAL MEMBRANE EFFLUX PROTEIN-RELATED"/>
    <property type="match status" value="1"/>
</dbReference>
<evidence type="ECO:0000256" key="1">
    <source>
        <dbReference type="ARBA" id="ARBA00004651"/>
    </source>
</evidence>
<keyword evidence="8" id="KW-1185">Reference proteome</keyword>
<dbReference type="GO" id="GO:0005886">
    <property type="term" value="C:plasma membrane"/>
    <property type="evidence" value="ECO:0007669"/>
    <property type="project" value="UniProtKB-SubCell"/>
</dbReference>
<dbReference type="AlphaFoldDB" id="A0AAD5TZ36"/>
<comment type="subcellular location">
    <subcellularLocation>
        <location evidence="1">Cell membrane</location>
        <topology evidence="1">Multi-pass membrane protein</topology>
    </subcellularLocation>
</comment>
<feature type="transmembrane region" description="Helical" evidence="6">
    <location>
        <begin position="47"/>
        <end position="66"/>
    </location>
</feature>
<name>A0AAD5TZ36_9FUNG</name>
<evidence type="ECO:0000256" key="2">
    <source>
        <dbReference type="ARBA" id="ARBA00022475"/>
    </source>
</evidence>
<protein>
    <submittedName>
        <fullName evidence="7">Uncharacterized protein</fullName>
    </submittedName>
</protein>
<feature type="transmembrane region" description="Helical" evidence="6">
    <location>
        <begin position="135"/>
        <end position="157"/>
    </location>
</feature>
<evidence type="ECO:0000256" key="3">
    <source>
        <dbReference type="ARBA" id="ARBA00022692"/>
    </source>
</evidence>
<feature type="transmembrane region" description="Helical" evidence="6">
    <location>
        <begin position="408"/>
        <end position="430"/>
    </location>
</feature>
<dbReference type="InterPro" id="IPR036259">
    <property type="entry name" value="MFS_trans_sf"/>
</dbReference>
<keyword evidence="5 6" id="KW-0472">Membrane</keyword>
<organism evidence="7 8">
    <name type="scientific">Clydaea vesicula</name>
    <dbReference type="NCBI Taxonomy" id="447962"/>
    <lineage>
        <taxon>Eukaryota</taxon>
        <taxon>Fungi</taxon>
        <taxon>Fungi incertae sedis</taxon>
        <taxon>Chytridiomycota</taxon>
        <taxon>Chytridiomycota incertae sedis</taxon>
        <taxon>Chytridiomycetes</taxon>
        <taxon>Lobulomycetales</taxon>
        <taxon>Lobulomycetaceae</taxon>
        <taxon>Clydaea</taxon>
    </lineage>
</organism>
<comment type="caution">
    <text evidence="7">The sequence shown here is derived from an EMBL/GenBank/DDBJ whole genome shotgun (WGS) entry which is preliminary data.</text>
</comment>
<dbReference type="Proteomes" id="UP001211065">
    <property type="component" value="Unassembled WGS sequence"/>
</dbReference>
<evidence type="ECO:0000313" key="7">
    <source>
        <dbReference type="EMBL" id="KAJ3210753.1"/>
    </source>
</evidence>
<feature type="transmembrane region" description="Helical" evidence="6">
    <location>
        <begin position="295"/>
        <end position="313"/>
    </location>
</feature>
<dbReference type="EMBL" id="JADGJW010000875">
    <property type="protein sequence ID" value="KAJ3210753.1"/>
    <property type="molecule type" value="Genomic_DNA"/>
</dbReference>
<feature type="transmembrane region" description="Helical" evidence="6">
    <location>
        <begin position="95"/>
        <end position="114"/>
    </location>
</feature>
<proteinExistence type="predicted"/>
<keyword evidence="3 6" id="KW-0812">Transmembrane</keyword>
<feature type="transmembrane region" description="Helical" evidence="6">
    <location>
        <begin position="325"/>
        <end position="350"/>
    </location>
</feature>
<sequence length="463" mass="50693">MFRFALDRFPSANKNEYKGYLDAFNQIAQCVGSIVVAPLIRKFPTKTVLSFAMGLFAIICAIPLILEASTGGKFSGPGLDAKGNPKANPGSWNPLIVIPIFTVTGLAHGCIELIRRVIPRDIVGGNVTALKKMDSLVHIFYEVAGTSGAFFSTFMAISLGKAFGTITAPFAFIVATIIWFRIKVDKDNDTFVNAAEEGVEGDSVWESVSLFFVSIYEGGKIIFSNRKFTWLIFGYSIPLFLHRFLENHIGDNFAKYVLKEGGLNGVITGGSNFGELLGALLVFSFTTWIHTPLPWLRLDAALLAIVWLFYKASPTVFGVDYIATAWIVAACLVPMSLGWAAGDVSLAAFIQSHVSRIENKKVSPLGAVMAFLYVLYIILYAVLSVVAGKYIDSLPKNAKKEPIDISPYFFWFGGVMFTLCGVLIFASTFVPKGSFSLNPSILPEHIEEEEKKKVENSATLEAF</sequence>
<keyword evidence="2" id="KW-1003">Cell membrane</keyword>
<gene>
    <name evidence="7" type="ORF">HK099_008185</name>
</gene>
<evidence type="ECO:0000256" key="5">
    <source>
        <dbReference type="ARBA" id="ARBA00023136"/>
    </source>
</evidence>
<reference evidence="7" key="1">
    <citation type="submission" date="2020-05" db="EMBL/GenBank/DDBJ databases">
        <title>Phylogenomic resolution of chytrid fungi.</title>
        <authorList>
            <person name="Stajich J.E."/>
            <person name="Amses K."/>
            <person name="Simmons R."/>
            <person name="Seto K."/>
            <person name="Myers J."/>
            <person name="Bonds A."/>
            <person name="Quandt C.A."/>
            <person name="Barry K."/>
            <person name="Liu P."/>
            <person name="Grigoriev I."/>
            <person name="Longcore J.E."/>
            <person name="James T.Y."/>
        </authorList>
    </citation>
    <scope>NUCLEOTIDE SEQUENCE</scope>
    <source>
        <strain evidence="7">JEL0476</strain>
    </source>
</reference>
<evidence type="ECO:0000313" key="8">
    <source>
        <dbReference type="Proteomes" id="UP001211065"/>
    </source>
</evidence>
<feature type="transmembrane region" description="Helical" evidence="6">
    <location>
        <begin position="163"/>
        <end position="182"/>
    </location>
</feature>
<dbReference type="PANTHER" id="PTHR23513:SF6">
    <property type="entry name" value="MAJOR FACILITATOR SUPERFAMILY ASSOCIATED DOMAIN-CONTAINING PROTEIN"/>
    <property type="match status" value="1"/>
</dbReference>
<feature type="transmembrane region" description="Helical" evidence="6">
    <location>
        <begin position="362"/>
        <end position="388"/>
    </location>
</feature>
<accession>A0AAD5TZ36</accession>